<reference evidence="2 3" key="1">
    <citation type="journal article" date="2018" name="Nat. Ecol. Evol.">
        <title>Pezizomycetes genomes reveal the molecular basis of ectomycorrhizal truffle lifestyle.</title>
        <authorList>
            <person name="Murat C."/>
            <person name="Payen T."/>
            <person name="Noel B."/>
            <person name="Kuo A."/>
            <person name="Morin E."/>
            <person name="Chen J."/>
            <person name="Kohler A."/>
            <person name="Krizsan K."/>
            <person name="Balestrini R."/>
            <person name="Da Silva C."/>
            <person name="Montanini B."/>
            <person name="Hainaut M."/>
            <person name="Levati E."/>
            <person name="Barry K.W."/>
            <person name="Belfiori B."/>
            <person name="Cichocki N."/>
            <person name="Clum A."/>
            <person name="Dockter R.B."/>
            <person name="Fauchery L."/>
            <person name="Guy J."/>
            <person name="Iotti M."/>
            <person name="Le Tacon F."/>
            <person name="Lindquist E.A."/>
            <person name="Lipzen A."/>
            <person name="Malagnac F."/>
            <person name="Mello A."/>
            <person name="Molinier V."/>
            <person name="Miyauchi S."/>
            <person name="Poulain J."/>
            <person name="Riccioni C."/>
            <person name="Rubini A."/>
            <person name="Sitrit Y."/>
            <person name="Splivallo R."/>
            <person name="Traeger S."/>
            <person name="Wang M."/>
            <person name="Zifcakova L."/>
            <person name="Wipf D."/>
            <person name="Zambonelli A."/>
            <person name="Paolocci F."/>
            <person name="Nowrousian M."/>
            <person name="Ottonello S."/>
            <person name="Baldrian P."/>
            <person name="Spatafora J.W."/>
            <person name="Henrissat B."/>
            <person name="Nagy L.G."/>
            <person name="Aury J.M."/>
            <person name="Wincker P."/>
            <person name="Grigoriev I.V."/>
            <person name="Bonfante P."/>
            <person name="Martin F.M."/>
        </authorList>
    </citation>
    <scope>NUCLEOTIDE SEQUENCE [LARGE SCALE GENOMIC DNA]</scope>
    <source>
        <strain evidence="2 3">RN42</strain>
    </source>
</reference>
<organism evidence="2 3">
    <name type="scientific">Ascobolus immersus RN42</name>
    <dbReference type="NCBI Taxonomy" id="1160509"/>
    <lineage>
        <taxon>Eukaryota</taxon>
        <taxon>Fungi</taxon>
        <taxon>Dikarya</taxon>
        <taxon>Ascomycota</taxon>
        <taxon>Pezizomycotina</taxon>
        <taxon>Pezizomycetes</taxon>
        <taxon>Pezizales</taxon>
        <taxon>Ascobolaceae</taxon>
        <taxon>Ascobolus</taxon>
    </lineage>
</organism>
<feature type="region of interest" description="Disordered" evidence="1">
    <location>
        <begin position="254"/>
        <end position="296"/>
    </location>
</feature>
<name>A0A3N4HIG3_ASCIM</name>
<dbReference type="EMBL" id="ML119812">
    <property type="protein sequence ID" value="RPA73732.1"/>
    <property type="molecule type" value="Genomic_DNA"/>
</dbReference>
<dbReference type="AlphaFoldDB" id="A0A3N4HIG3"/>
<feature type="region of interest" description="Disordered" evidence="1">
    <location>
        <begin position="1"/>
        <end position="50"/>
    </location>
</feature>
<accession>A0A3N4HIG3</accession>
<keyword evidence="3" id="KW-1185">Reference proteome</keyword>
<dbReference type="Proteomes" id="UP000275078">
    <property type="component" value="Unassembled WGS sequence"/>
</dbReference>
<evidence type="ECO:0000256" key="1">
    <source>
        <dbReference type="SAM" id="MobiDB-lite"/>
    </source>
</evidence>
<feature type="compositionally biased region" description="Low complexity" evidence="1">
    <location>
        <begin position="263"/>
        <end position="285"/>
    </location>
</feature>
<proteinExistence type="predicted"/>
<gene>
    <name evidence="2" type="ORF">BJ508DRAFT_380935</name>
</gene>
<protein>
    <submittedName>
        <fullName evidence="2">Uncharacterized protein</fullName>
    </submittedName>
</protein>
<evidence type="ECO:0000313" key="3">
    <source>
        <dbReference type="Proteomes" id="UP000275078"/>
    </source>
</evidence>
<feature type="compositionally biased region" description="Basic and acidic residues" evidence="1">
    <location>
        <begin position="30"/>
        <end position="50"/>
    </location>
</feature>
<sequence length="363" mass="39361">MPVKLEPGTVNQESDSVKHEPSPTPTMDPEQERVERRKRLKEEKQRVRDFARAQVATWRVEAADKAQVPEEATNPVPRALKRGAPGFWEAAARPAPGERALAGGNASASGPAAGVTEARSAPSITAVPVEKLPVVQKCNKCGAVFPDKTKYTLHRYDNRDLLVEFGHAVPVGSQFVMRISKRAGDLHCPLCDCRFQSYCHKEFSGHLTSVHGNATVGVAMLKEGCVEKEGVWHFKSAATLSGLEAAVAAEASRQPVAEPTIRNNPAPTPQSTQPTPSLPNPSSAANPPPSQSMPVDRVQFKAQLEKKVTEAILAEYAKTLEAPGPALLADLEASQERIGAIMAYHKETLKRFERVFSEEVVEA</sequence>
<evidence type="ECO:0000313" key="2">
    <source>
        <dbReference type="EMBL" id="RPA73732.1"/>
    </source>
</evidence>